<sequence length="473" mass="53730">MIQKQSYRKFAPAIVSLLLGVFLVYGITAERTPLVYAAEQKSEKIITEDEAIHFAKKWLPIPAGYTYGYGNYVEPDGEIEFPYGAWSLYWSKGDQDRIIYNIHPVTGQLLRYLNQNQISATPASVNADRQRFARERANQFLAHVIPPEERSKLTAPSESIVKSDNPETYQFVYKRIENSIPFDGNYIVISVSGDGKIVSFKRLWYEGELPDASRVISETKARELLQQNTEPTLIYRDKPEYFKSDSSNEQKYMLVYEYQRKDPQLVDAITGEMVDANAEPVKPKQTINSLKAMAPAVPPNTGRGEDGVFTREQAEASALHFVQKTLSAQLENLYMLNPQPYEWSTSDLLAHRMSYEVHFSWLKNGIPVKDATFQVRVSPRKGSASFVDKEPVQPPVIVDNDPRRVDVATAKKTEQAMNPVLKLYYKQPFGFDEETGEPKPILVYSLTGDGGVVDGHTGKWISFDQMREARTKQ</sequence>
<evidence type="ECO:0000313" key="3">
    <source>
        <dbReference type="Proteomes" id="UP000269573"/>
    </source>
</evidence>
<feature type="domain" description="YcdB/YcdC repeated" evidence="1">
    <location>
        <begin position="50"/>
        <end position="202"/>
    </location>
</feature>
<dbReference type="Proteomes" id="UP000269573">
    <property type="component" value="Unassembled WGS sequence"/>
</dbReference>
<dbReference type="RefSeq" id="WP_122925828.1">
    <property type="nucleotide sequence ID" value="NZ_RHHU01000017.1"/>
</dbReference>
<dbReference type="InterPro" id="IPR032599">
    <property type="entry name" value="YcdB/YcdC_rep_domain"/>
</dbReference>
<dbReference type="AlphaFoldDB" id="A0A3M8CWU2"/>
<name>A0A3M8CWU2_9BACL</name>
<proteinExistence type="predicted"/>
<evidence type="ECO:0000313" key="2">
    <source>
        <dbReference type="EMBL" id="RNB80306.1"/>
    </source>
</evidence>
<keyword evidence="3" id="KW-1185">Reference proteome</keyword>
<organism evidence="2 3">
    <name type="scientific">Brevibacillus nitrificans</name>
    <dbReference type="NCBI Taxonomy" id="651560"/>
    <lineage>
        <taxon>Bacteria</taxon>
        <taxon>Bacillati</taxon>
        <taxon>Bacillota</taxon>
        <taxon>Bacilli</taxon>
        <taxon>Bacillales</taxon>
        <taxon>Paenibacillaceae</taxon>
        <taxon>Brevibacillus</taxon>
    </lineage>
</organism>
<comment type="caution">
    <text evidence="2">The sequence shown here is derived from an EMBL/GenBank/DDBJ whole genome shotgun (WGS) entry which is preliminary data.</text>
</comment>
<reference evidence="2 3" key="1">
    <citation type="submission" date="2018-10" db="EMBL/GenBank/DDBJ databases">
        <title>Phylogenomics of Brevibacillus.</title>
        <authorList>
            <person name="Dunlap C."/>
        </authorList>
    </citation>
    <scope>NUCLEOTIDE SEQUENCE [LARGE SCALE GENOMIC DNA]</scope>
    <source>
        <strain evidence="2 3">JCM 15774</strain>
    </source>
</reference>
<evidence type="ECO:0000259" key="1">
    <source>
        <dbReference type="Pfam" id="PF16244"/>
    </source>
</evidence>
<dbReference type="EMBL" id="RHHU01000017">
    <property type="protein sequence ID" value="RNB80306.1"/>
    <property type="molecule type" value="Genomic_DNA"/>
</dbReference>
<protein>
    <recommendedName>
        <fullName evidence="1">YcdB/YcdC repeated domain-containing protein</fullName>
    </recommendedName>
</protein>
<gene>
    <name evidence="2" type="ORF">EDM59_23410</name>
</gene>
<dbReference type="Pfam" id="PF16244">
    <property type="entry name" value="DUF4901"/>
    <property type="match status" value="1"/>
</dbReference>
<accession>A0A3M8CWU2</accession>